<feature type="non-terminal residue" evidence="1">
    <location>
        <position position="1"/>
    </location>
</feature>
<accession>X1S4V8</accession>
<organism evidence="1">
    <name type="scientific">marine sediment metagenome</name>
    <dbReference type="NCBI Taxonomy" id="412755"/>
    <lineage>
        <taxon>unclassified sequences</taxon>
        <taxon>metagenomes</taxon>
        <taxon>ecological metagenomes</taxon>
    </lineage>
</organism>
<sequence length="36" mass="4164">AFFIIITPFLYILIVISQPEKNTIGRQCRCPDTVRP</sequence>
<protein>
    <submittedName>
        <fullName evidence="1">Uncharacterized protein</fullName>
    </submittedName>
</protein>
<comment type="caution">
    <text evidence="1">The sequence shown here is derived from an EMBL/GenBank/DDBJ whole genome shotgun (WGS) entry which is preliminary data.</text>
</comment>
<gene>
    <name evidence="1" type="ORF">S12H4_15702</name>
</gene>
<evidence type="ECO:0000313" key="1">
    <source>
        <dbReference type="EMBL" id="GAI87938.1"/>
    </source>
</evidence>
<dbReference type="EMBL" id="BARW01007559">
    <property type="protein sequence ID" value="GAI87938.1"/>
    <property type="molecule type" value="Genomic_DNA"/>
</dbReference>
<name>X1S4V8_9ZZZZ</name>
<proteinExistence type="predicted"/>
<reference evidence="1" key="1">
    <citation type="journal article" date="2014" name="Front. Microbiol.">
        <title>High frequency of phylogenetically diverse reductive dehalogenase-homologous genes in deep subseafloor sedimentary metagenomes.</title>
        <authorList>
            <person name="Kawai M."/>
            <person name="Futagami T."/>
            <person name="Toyoda A."/>
            <person name="Takaki Y."/>
            <person name="Nishi S."/>
            <person name="Hori S."/>
            <person name="Arai W."/>
            <person name="Tsubouchi T."/>
            <person name="Morono Y."/>
            <person name="Uchiyama I."/>
            <person name="Ito T."/>
            <person name="Fujiyama A."/>
            <person name="Inagaki F."/>
            <person name="Takami H."/>
        </authorList>
    </citation>
    <scope>NUCLEOTIDE SEQUENCE</scope>
    <source>
        <strain evidence="1">Expedition CK06-06</strain>
    </source>
</reference>
<dbReference type="AlphaFoldDB" id="X1S4V8"/>